<reference evidence="3 4" key="1">
    <citation type="journal article" date="2013" name="Genome Biol.">
        <title>Genome of Acanthamoeba castellanii highlights extensive lateral gene transfer and early evolution of tyrosine kinase signaling.</title>
        <authorList>
            <person name="Clarke M."/>
            <person name="Lohan A.J."/>
            <person name="Liu B."/>
            <person name="Lagkouvardos I."/>
            <person name="Roy S."/>
            <person name="Zafar N."/>
            <person name="Bertelli C."/>
            <person name="Schilde C."/>
            <person name="Kianianmomeni A."/>
            <person name="Burglin T.R."/>
            <person name="Frech C."/>
            <person name="Turcotte B."/>
            <person name="Kopec K.O."/>
            <person name="Synnott J.M."/>
            <person name="Choo C."/>
            <person name="Paponov I."/>
            <person name="Finkler A."/>
            <person name="Soon Heng Tan C."/>
            <person name="Hutchins A.P."/>
            <person name="Weinmeier T."/>
            <person name="Rattei T."/>
            <person name="Chu J.S."/>
            <person name="Gimenez G."/>
            <person name="Irimia M."/>
            <person name="Rigden D.J."/>
            <person name="Fitzpatrick D.A."/>
            <person name="Lorenzo-Morales J."/>
            <person name="Bateman A."/>
            <person name="Chiu C.H."/>
            <person name="Tang P."/>
            <person name="Hegemann P."/>
            <person name="Fromm H."/>
            <person name="Raoult D."/>
            <person name="Greub G."/>
            <person name="Miranda-Saavedra D."/>
            <person name="Chen N."/>
            <person name="Nash P."/>
            <person name="Ginger M.L."/>
            <person name="Horn M."/>
            <person name="Schaap P."/>
            <person name="Caler L."/>
            <person name="Loftus B."/>
        </authorList>
    </citation>
    <scope>NUCLEOTIDE SEQUENCE [LARGE SCALE GENOMIC DNA]</scope>
    <source>
        <strain evidence="3 4">Neff</strain>
    </source>
</reference>
<name>L8H205_ACACF</name>
<feature type="compositionally biased region" description="Basic residues" evidence="1">
    <location>
        <begin position="528"/>
        <end position="538"/>
    </location>
</feature>
<evidence type="ECO:0000259" key="2">
    <source>
        <dbReference type="PROSITE" id="PS50004"/>
    </source>
</evidence>
<feature type="domain" description="C2" evidence="2">
    <location>
        <begin position="1"/>
        <end position="116"/>
    </location>
</feature>
<dbReference type="Proteomes" id="UP000011083">
    <property type="component" value="Unassembled WGS sequence"/>
</dbReference>
<dbReference type="PROSITE" id="PS50004">
    <property type="entry name" value="C2"/>
    <property type="match status" value="1"/>
</dbReference>
<keyword evidence="4" id="KW-1185">Reference proteome</keyword>
<proteinExistence type="predicted"/>
<feature type="compositionally biased region" description="Low complexity" evidence="1">
    <location>
        <begin position="539"/>
        <end position="551"/>
    </location>
</feature>
<feature type="compositionally biased region" description="Basic and acidic residues" evidence="1">
    <location>
        <begin position="157"/>
        <end position="177"/>
    </location>
</feature>
<dbReference type="InterPro" id="IPR000008">
    <property type="entry name" value="C2_dom"/>
</dbReference>
<feature type="compositionally biased region" description="Low complexity" evidence="1">
    <location>
        <begin position="476"/>
        <end position="486"/>
    </location>
</feature>
<dbReference type="GeneID" id="14919208"/>
<organism evidence="3 4">
    <name type="scientific">Acanthamoeba castellanii (strain ATCC 30010 / Neff)</name>
    <dbReference type="NCBI Taxonomy" id="1257118"/>
    <lineage>
        <taxon>Eukaryota</taxon>
        <taxon>Amoebozoa</taxon>
        <taxon>Discosea</taxon>
        <taxon>Longamoebia</taxon>
        <taxon>Centramoebida</taxon>
        <taxon>Acanthamoebidae</taxon>
        <taxon>Acanthamoeba</taxon>
    </lineage>
</organism>
<dbReference type="RefSeq" id="XP_004340439.1">
    <property type="nucleotide sequence ID" value="XM_004340391.1"/>
</dbReference>
<feature type="compositionally biased region" description="Basic residues" evidence="1">
    <location>
        <begin position="460"/>
        <end position="469"/>
    </location>
</feature>
<sequence>MLSPTPHNQRDDILEVSILDTINIPNRKDGSPRQPFFSALIPATEQRWQQQQTFSTPSSPQTFFFSVADRQEHAVKISLWDRKEDGTTDEHQKLLGECTLPLFYVGWQWVDAKLKVKAADGAQPSKYAASYLRTRMRFTRDSRSGGKSGDIPTAEEWEPRKEEVGTPKSTADRKKFWRHTRDLGKRDRKHNEFLMSQDIRAVGGPEYAENMDKTSVRQEMLLSQPVRTISINASDSSDDSDSDSPPPAKHGNGIGRRLSRDITKLRQLLTSTDTSHTTQQPLTQARSLSPKGSSAGGKKFWTTGRQSQVSLEVSKSVDVLPSVQSIDWSNGGGAQARTFSDGDMASLSPRKTKTKSEKKKEKKEKKNKEKEEKEKANGDGVVKRVKAVKKKQHQKNNKDKSSSGSFVKSKLGKKLKKKHDDDDDDNDNSKEEEGWERDSSSDDAATEQQSHHKHSDDGKKKKKHKHKRDKSGGAEGLESGVVVVVTEVEEESEKKKKSAGTSSGSGDEAVTVSSSSGDAPPVEEKQLKLAKKDKRKSKSGSSASAVHTSTTDKPAAEKKTKSPTKKSP</sequence>
<feature type="compositionally biased region" description="Basic and acidic residues" evidence="1">
    <location>
        <begin position="427"/>
        <end position="440"/>
    </location>
</feature>
<evidence type="ECO:0000313" key="3">
    <source>
        <dbReference type="EMBL" id="ELR18411.1"/>
    </source>
</evidence>
<feature type="compositionally biased region" description="Basic residues" evidence="1">
    <location>
        <begin position="383"/>
        <end position="395"/>
    </location>
</feature>
<dbReference type="Pfam" id="PF00168">
    <property type="entry name" value="C2"/>
    <property type="match status" value="1"/>
</dbReference>
<feature type="compositionally biased region" description="Polar residues" evidence="1">
    <location>
        <begin position="303"/>
        <end position="313"/>
    </location>
</feature>
<dbReference type="KEGG" id="acan:ACA1_138330"/>
<feature type="compositionally biased region" description="Polar residues" evidence="1">
    <location>
        <begin position="268"/>
        <end position="292"/>
    </location>
</feature>
<accession>L8H205</accession>
<feature type="compositionally biased region" description="Basic and acidic residues" evidence="1">
    <location>
        <begin position="354"/>
        <end position="377"/>
    </location>
</feature>
<dbReference type="EMBL" id="KB007956">
    <property type="protein sequence ID" value="ELR18411.1"/>
    <property type="molecule type" value="Genomic_DNA"/>
</dbReference>
<feature type="region of interest" description="Disordered" evidence="1">
    <location>
        <begin position="140"/>
        <end position="177"/>
    </location>
</feature>
<gene>
    <name evidence="3" type="ORF">ACA1_138330</name>
</gene>
<feature type="region of interest" description="Disordered" evidence="1">
    <location>
        <begin position="231"/>
        <end position="568"/>
    </location>
</feature>
<evidence type="ECO:0000256" key="1">
    <source>
        <dbReference type="SAM" id="MobiDB-lite"/>
    </source>
</evidence>
<dbReference type="VEuPathDB" id="AmoebaDB:ACA1_138330"/>
<dbReference type="AlphaFoldDB" id="L8H205"/>
<evidence type="ECO:0000313" key="4">
    <source>
        <dbReference type="Proteomes" id="UP000011083"/>
    </source>
</evidence>
<protein>
    <recommendedName>
        <fullName evidence="2">C2 domain-containing protein</fullName>
    </recommendedName>
</protein>